<evidence type="ECO:0000313" key="7">
    <source>
        <dbReference type="EMBL" id="KAK1745598.1"/>
    </source>
</evidence>
<dbReference type="SUPFAM" id="SSF55811">
    <property type="entry name" value="Nudix"/>
    <property type="match status" value="1"/>
</dbReference>
<dbReference type="EMBL" id="JATAAI010000005">
    <property type="protein sequence ID" value="KAK1745598.1"/>
    <property type="molecule type" value="Genomic_DNA"/>
</dbReference>
<dbReference type="GO" id="GO:0004452">
    <property type="term" value="F:isopentenyl-diphosphate delta-isomerase activity"/>
    <property type="evidence" value="ECO:0007669"/>
    <property type="project" value="UniProtKB-EC"/>
</dbReference>
<dbReference type="InterPro" id="IPR000086">
    <property type="entry name" value="NUDIX_hydrolase_dom"/>
</dbReference>
<evidence type="ECO:0000313" key="8">
    <source>
        <dbReference type="Proteomes" id="UP001224775"/>
    </source>
</evidence>
<evidence type="ECO:0000256" key="5">
    <source>
        <dbReference type="ARBA" id="ARBA00023235"/>
    </source>
</evidence>
<keyword evidence="8" id="KW-1185">Reference proteome</keyword>
<evidence type="ECO:0000256" key="1">
    <source>
        <dbReference type="ARBA" id="ARBA00004826"/>
    </source>
</evidence>
<dbReference type="EC" id="5.3.3.2" evidence="3"/>
<dbReference type="InterPro" id="IPR015797">
    <property type="entry name" value="NUDIX_hydrolase-like_dom_sf"/>
</dbReference>
<protein>
    <recommendedName>
        <fullName evidence="3">isopentenyl-diphosphate Delta-isomerase</fullName>
        <ecNumber evidence="3">5.3.3.2</ecNumber>
    </recommendedName>
</protein>
<dbReference type="Proteomes" id="UP001224775">
    <property type="component" value="Unassembled WGS sequence"/>
</dbReference>
<comment type="caution">
    <text evidence="7">The sequence shown here is derived from an EMBL/GenBank/DDBJ whole genome shotgun (WGS) entry which is preliminary data.</text>
</comment>
<proteinExistence type="inferred from homology"/>
<evidence type="ECO:0000256" key="3">
    <source>
        <dbReference type="ARBA" id="ARBA00012057"/>
    </source>
</evidence>
<evidence type="ECO:0000256" key="2">
    <source>
        <dbReference type="ARBA" id="ARBA00007579"/>
    </source>
</evidence>
<evidence type="ECO:0000256" key="4">
    <source>
        <dbReference type="ARBA" id="ARBA00023229"/>
    </source>
</evidence>
<comment type="similarity">
    <text evidence="2">Belongs to the IPP isomerase type 1 family.</text>
</comment>
<accession>A0AAD8YG23</accession>
<dbReference type="NCBIfam" id="TIGR02150">
    <property type="entry name" value="IPP_isom_1"/>
    <property type="match status" value="1"/>
</dbReference>
<dbReference type="GO" id="GO:0009240">
    <property type="term" value="P:isopentenyl diphosphate biosynthetic process"/>
    <property type="evidence" value="ECO:0007669"/>
    <property type="project" value="TreeGrafter"/>
</dbReference>
<dbReference type="CDD" id="cd02885">
    <property type="entry name" value="NUDIX_IPP_Isomerase"/>
    <property type="match status" value="1"/>
</dbReference>
<dbReference type="Gene3D" id="3.90.79.10">
    <property type="entry name" value="Nucleoside Triphosphate Pyrophosphohydrolase"/>
    <property type="match status" value="1"/>
</dbReference>
<dbReference type="Pfam" id="PF00293">
    <property type="entry name" value="NUDIX"/>
    <property type="match status" value="1"/>
</dbReference>
<dbReference type="PROSITE" id="PS51462">
    <property type="entry name" value="NUDIX"/>
    <property type="match status" value="1"/>
</dbReference>
<dbReference type="PANTHER" id="PTHR10885:SF0">
    <property type="entry name" value="ISOPENTENYL-DIPHOSPHATE DELTA-ISOMERASE"/>
    <property type="match status" value="1"/>
</dbReference>
<reference evidence="7" key="1">
    <citation type="submission" date="2023-06" db="EMBL/GenBank/DDBJ databases">
        <title>Survivors Of The Sea: Transcriptome response of Skeletonema marinoi to long-term dormancy.</title>
        <authorList>
            <person name="Pinder M.I.M."/>
            <person name="Kourtchenko O."/>
            <person name="Robertson E.K."/>
            <person name="Larsson T."/>
            <person name="Maumus F."/>
            <person name="Osuna-Cruz C.M."/>
            <person name="Vancaester E."/>
            <person name="Stenow R."/>
            <person name="Vandepoele K."/>
            <person name="Ploug H."/>
            <person name="Bruchert V."/>
            <person name="Godhe A."/>
            <person name="Topel M."/>
        </authorList>
    </citation>
    <scope>NUCLEOTIDE SEQUENCE</scope>
    <source>
        <strain evidence="7">R05AC</strain>
    </source>
</reference>
<sequence>MTMMYKLNVRATVAIRCLLSRDTATASTRLRYAACAFHTQQPRRSSALQQHGWRQYSTTSNSLESWKGNTMSQSDFMERDTVLVLSDNDEVIGSASKKESHQFTPKNPRGILHRAFSVFLYDLSTQELLLQQRASTKITFPNVWTNTCCSHPLHGMDVNEVDAPEDVMDGTVKGVKAAAVRKLEHELGIPVGQLPMDSFKFLTRLHYWAADTVTHGEKSPWGENEVDYVLFVTVLNKDKITIEPHVDEVDDVCWVTKAKLFEMFADKDLLFSPWFRIIANRWMISSGEETGKGGWWDDLDRTMNTNEFCDYESIHRFDPQEEHLGGGGNAGPLFGVGK</sequence>
<gene>
    <name evidence="7" type="ORF">QTG54_003522</name>
</gene>
<dbReference type="InterPro" id="IPR011876">
    <property type="entry name" value="IsopentenylPP_isomerase_typ1"/>
</dbReference>
<keyword evidence="4" id="KW-0414">Isoprene biosynthesis</keyword>
<organism evidence="7 8">
    <name type="scientific">Skeletonema marinoi</name>
    <dbReference type="NCBI Taxonomy" id="267567"/>
    <lineage>
        <taxon>Eukaryota</taxon>
        <taxon>Sar</taxon>
        <taxon>Stramenopiles</taxon>
        <taxon>Ochrophyta</taxon>
        <taxon>Bacillariophyta</taxon>
        <taxon>Coscinodiscophyceae</taxon>
        <taxon>Thalassiosirophycidae</taxon>
        <taxon>Thalassiosirales</taxon>
        <taxon>Skeletonemataceae</taxon>
        <taxon>Skeletonema</taxon>
        <taxon>Skeletonema marinoi-dohrnii complex</taxon>
    </lineage>
</organism>
<keyword evidence="5 7" id="KW-0413">Isomerase</keyword>
<name>A0AAD8YG23_9STRA</name>
<dbReference type="GO" id="GO:0005737">
    <property type="term" value="C:cytoplasm"/>
    <property type="evidence" value="ECO:0007669"/>
    <property type="project" value="TreeGrafter"/>
</dbReference>
<feature type="domain" description="Nudix hydrolase" evidence="6">
    <location>
        <begin position="111"/>
        <end position="277"/>
    </location>
</feature>
<dbReference type="AlphaFoldDB" id="A0AAD8YG23"/>
<comment type="pathway">
    <text evidence="1">Isoprenoid biosynthesis; dimethylallyl diphosphate biosynthesis; dimethylallyl diphosphate from isopentenyl diphosphate: step 1/1.</text>
</comment>
<dbReference type="PANTHER" id="PTHR10885">
    <property type="entry name" value="ISOPENTENYL-DIPHOSPHATE DELTA-ISOMERASE"/>
    <property type="match status" value="1"/>
</dbReference>
<evidence type="ECO:0000259" key="6">
    <source>
        <dbReference type="PROSITE" id="PS51462"/>
    </source>
</evidence>